<reference evidence="1 2" key="1">
    <citation type="submission" date="2024-08" db="EMBL/GenBank/DDBJ databases">
        <authorList>
            <person name="Lu H."/>
        </authorList>
    </citation>
    <scope>NUCLEOTIDE SEQUENCE [LARGE SCALE GENOMIC DNA]</scope>
    <source>
        <strain evidence="1 2">DXS20W</strain>
    </source>
</reference>
<dbReference type="Proteomes" id="UP001606302">
    <property type="component" value="Unassembled WGS sequence"/>
</dbReference>
<gene>
    <name evidence="1" type="ORF">ACG04Q_05225</name>
</gene>
<evidence type="ECO:0000313" key="1">
    <source>
        <dbReference type="EMBL" id="MFG6460965.1"/>
    </source>
</evidence>
<dbReference type="RefSeq" id="WP_394509817.1">
    <property type="nucleotide sequence ID" value="NZ_JBIGHX010000002.1"/>
</dbReference>
<sequence>MVARALPVQARSNHNKATCALANKLARICYATLRDHETFDEKAALERKTRRQSFAMPA</sequence>
<protein>
    <recommendedName>
        <fullName evidence="3">Transposase</fullName>
    </recommendedName>
</protein>
<evidence type="ECO:0000313" key="2">
    <source>
        <dbReference type="Proteomes" id="UP001606302"/>
    </source>
</evidence>
<organism evidence="1 2">
    <name type="scientific">Pelomonas lactea</name>
    <dbReference type="NCBI Taxonomy" id="3299030"/>
    <lineage>
        <taxon>Bacteria</taxon>
        <taxon>Pseudomonadati</taxon>
        <taxon>Pseudomonadota</taxon>
        <taxon>Betaproteobacteria</taxon>
        <taxon>Burkholderiales</taxon>
        <taxon>Sphaerotilaceae</taxon>
        <taxon>Roseateles</taxon>
    </lineage>
</organism>
<comment type="caution">
    <text evidence="1">The sequence shown here is derived from an EMBL/GenBank/DDBJ whole genome shotgun (WGS) entry which is preliminary data.</text>
</comment>
<keyword evidence="2" id="KW-1185">Reference proteome</keyword>
<proteinExistence type="predicted"/>
<dbReference type="EMBL" id="JBIGHX010000002">
    <property type="protein sequence ID" value="MFG6460965.1"/>
    <property type="molecule type" value="Genomic_DNA"/>
</dbReference>
<name>A0ABW7GGK0_9BURK</name>
<accession>A0ABW7GGK0</accession>
<evidence type="ECO:0008006" key="3">
    <source>
        <dbReference type="Google" id="ProtNLM"/>
    </source>
</evidence>